<gene>
    <name evidence="1" type="ORF">J2X05_003028</name>
</gene>
<accession>A0ABU1V0M5</accession>
<dbReference type="EMBL" id="JAVDVX010000005">
    <property type="protein sequence ID" value="MDR7091002.1"/>
    <property type="molecule type" value="Genomic_DNA"/>
</dbReference>
<organism evidence="1 2">
    <name type="scientific">Cellvibrio fibrivorans</name>
    <dbReference type="NCBI Taxonomy" id="126350"/>
    <lineage>
        <taxon>Bacteria</taxon>
        <taxon>Pseudomonadati</taxon>
        <taxon>Pseudomonadota</taxon>
        <taxon>Gammaproteobacteria</taxon>
        <taxon>Cellvibrionales</taxon>
        <taxon>Cellvibrionaceae</taxon>
        <taxon>Cellvibrio</taxon>
    </lineage>
</organism>
<evidence type="ECO:0000313" key="2">
    <source>
        <dbReference type="Proteomes" id="UP001253595"/>
    </source>
</evidence>
<protein>
    <submittedName>
        <fullName evidence="1">Uncharacterized protein</fullName>
    </submittedName>
</protein>
<name>A0ABU1V0M5_9GAMM</name>
<sequence length="96" mass="10358">MSGAPVYDGCQIFHPVLLIVLSLLCIDCYHCYGLLPELAAQADSSSHLGATGILAGIKFTNLHTRQGIDQIHPFWRAMRAASTRLAACSLAMASER</sequence>
<reference evidence="1 2" key="1">
    <citation type="submission" date="2023-07" db="EMBL/GenBank/DDBJ databases">
        <title>Sorghum-associated microbial communities from plants grown in Nebraska, USA.</title>
        <authorList>
            <person name="Schachtman D."/>
        </authorList>
    </citation>
    <scope>NUCLEOTIDE SEQUENCE [LARGE SCALE GENOMIC DNA]</scope>
    <source>
        <strain evidence="1 2">BE190</strain>
    </source>
</reference>
<dbReference type="Proteomes" id="UP001253595">
    <property type="component" value="Unassembled WGS sequence"/>
</dbReference>
<evidence type="ECO:0000313" key="1">
    <source>
        <dbReference type="EMBL" id="MDR7091002.1"/>
    </source>
</evidence>
<keyword evidence="2" id="KW-1185">Reference proteome</keyword>
<comment type="caution">
    <text evidence="1">The sequence shown here is derived from an EMBL/GenBank/DDBJ whole genome shotgun (WGS) entry which is preliminary data.</text>
</comment>
<proteinExistence type="predicted"/>